<comment type="subunit">
    <text evidence="12">Monomer. Interacts with DnaB.</text>
</comment>
<dbReference type="GO" id="GO:0005737">
    <property type="term" value="C:cytoplasm"/>
    <property type="evidence" value="ECO:0007669"/>
    <property type="project" value="TreeGrafter"/>
</dbReference>
<dbReference type="FunFam" id="3.90.580.10:FF:000001">
    <property type="entry name" value="DNA primase"/>
    <property type="match status" value="1"/>
</dbReference>
<dbReference type="Pfam" id="PF10410">
    <property type="entry name" value="DnaB_bind"/>
    <property type="match status" value="1"/>
</dbReference>
<evidence type="ECO:0000259" key="17">
    <source>
        <dbReference type="PROSITE" id="PS50880"/>
    </source>
</evidence>
<dbReference type="OrthoDB" id="9803773at2"/>
<dbReference type="InterPro" id="IPR030846">
    <property type="entry name" value="DnaG_bac"/>
</dbReference>
<feature type="region of interest" description="Disordered" evidence="16">
    <location>
        <begin position="440"/>
        <end position="480"/>
    </location>
</feature>
<dbReference type="InterPro" id="IPR006171">
    <property type="entry name" value="TOPRIM_dom"/>
</dbReference>
<evidence type="ECO:0000256" key="6">
    <source>
        <dbReference type="ARBA" id="ARBA00022723"/>
    </source>
</evidence>
<dbReference type="InterPro" id="IPR050219">
    <property type="entry name" value="DnaG_primase"/>
</dbReference>
<feature type="compositionally biased region" description="Low complexity" evidence="16">
    <location>
        <begin position="463"/>
        <end position="479"/>
    </location>
</feature>
<dbReference type="Gene3D" id="3.40.1360.10">
    <property type="match status" value="1"/>
</dbReference>
<feature type="zinc finger region" description="CHC2-type" evidence="12 14">
    <location>
        <begin position="39"/>
        <end position="63"/>
    </location>
</feature>
<keyword evidence="1 12" id="KW-0240">DNA-directed RNA polymerase</keyword>
<name>A0A1L7GSG8_LIMFE</name>
<dbReference type="InterPro" id="IPR002694">
    <property type="entry name" value="Znf_CHC2"/>
</dbReference>
<dbReference type="PANTHER" id="PTHR30313">
    <property type="entry name" value="DNA PRIMASE"/>
    <property type="match status" value="1"/>
</dbReference>
<keyword evidence="9" id="KW-0460">Magnesium</keyword>
<dbReference type="AlphaFoldDB" id="A0A1L7GSG8"/>
<dbReference type="RefSeq" id="WP_075666988.1">
    <property type="nucleotide sequence ID" value="NZ_CP019030.1"/>
</dbReference>
<dbReference type="CDD" id="cd03364">
    <property type="entry name" value="TOPRIM_DnaG_primases"/>
    <property type="match status" value="1"/>
</dbReference>
<evidence type="ECO:0000256" key="15">
    <source>
        <dbReference type="SAM" id="Coils"/>
    </source>
</evidence>
<evidence type="ECO:0000256" key="10">
    <source>
        <dbReference type="ARBA" id="ARBA00023125"/>
    </source>
</evidence>
<accession>A0A1L7GSG8</accession>
<dbReference type="PROSITE" id="PS50880">
    <property type="entry name" value="TOPRIM"/>
    <property type="match status" value="1"/>
</dbReference>
<dbReference type="SMART" id="SM00493">
    <property type="entry name" value="TOPRIM"/>
    <property type="match status" value="1"/>
</dbReference>
<evidence type="ECO:0000256" key="8">
    <source>
        <dbReference type="ARBA" id="ARBA00022833"/>
    </source>
</evidence>
<sequence>MPQIPRETIDQLRNQVDIADVISQDIQLKKQGKNLMGHCPFHEDATPSFSVNEEKQYFYCFSCHRSGDVFSYLEQAHDLSFMEAVEQVATTAGVDLPRESNGPSGESASPNTPLYRLHEEASRLYHHVLVNTVAGQPALNYLTKRGMSRELIGQFNLGFAPARGEEDLLVKYFTQKGIDYQLMRASGLFTEDQTGQLHDRFFDRVIYPIKNANGQPIAFSGRLLTKKATGNAPKYLNSPETPIFNKRRTLFNLDQAKKAARKEGHLTLFEGFMDVISAFGAGVRSGIASMGTSFTDEQVAVIARTTDKLTICYDGDAAGQNAINRALTMLAASRLTLRVVQLPAGMDPDEYVQANGQAKFQEYLAHAEETPTAFRLHFLKQGLNLANQSELLHYVEAALREVAKVTDPVERDLYIQQLAKDYHLNPATLTGQVQELAATAAPRPAYPENSPRQPRQAGTRRYQSTPPTTTTAPSTQAPPLLGKVELAQQRLLREMFHNPAVRSHVGAIENFHFVDRPYQLLDAAAKEQLQRTGADEVDVAQLMGELTDAKLRTIVGQIEQRVVPQAAVDETVDDCLAVLVDVAPIEQQIREKTAALQEAAALNDQQLITKLTIELIDLRRQEQKMKTEDVN</sequence>
<dbReference type="SMART" id="SM00400">
    <property type="entry name" value="ZnF_CHCC"/>
    <property type="match status" value="1"/>
</dbReference>
<dbReference type="InterPro" id="IPR013264">
    <property type="entry name" value="DNAG_N"/>
</dbReference>
<evidence type="ECO:0000313" key="18">
    <source>
        <dbReference type="EMBL" id="APU44952.1"/>
    </source>
</evidence>
<dbReference type="GO" id="GO:0000428">
    <property type="term" value="C:DNA-directed RNA polymerase complex"/>
    <property type="evidence" value="ECO:0007669"/>
    <property type="project" value="UniProtKB-KW"/>
</dbReference>
<keyword evidence="7 12" id="KW-0863">Zinc-finger</keyword>
<keyword evidence="3 12" id="KW-0808">Transferase</keyword>
<dbReference type="Pfam" id="PF08275">
    <property type="entry name" value="DNAG_N"/>
    <property type="match status" value="1"/>
</dbReference>
<evidence type="ECO:0000313" key="19">
    <source>
        <dbReference type="Proteomes" id="UP000185427"/>
    </source>
</evidence>
<proteinExistence type="inferred from homology"/>
<evidence type="ECO:0000256" key="1">
    <source>
        <dbReference type="ARBA" id="ARBA00022478"/>
    </source>
</evidence>
<dbReference type="GO" id="GO:0003899">
    <property type="term" value="F:DNA-directed RNA polymerase activity"/>
    <property type="evidence" value="ECO:0007669"/>
    <property type="project" value="UniProtKB-UniRule"/>
</dbReference>
<keyword evidence="2 12" id="KW-0639">Primosome</keyword>
<dbReference type="GO" id="GO:1990077">
    <property type="term" value="C:primosome complex"/>
    <property type="evidence" value="ECO:0007669"/>
    <property type="project" value="UniProtKB-KW"/>
</dbReference>
<keyword evidence="11 12" id="KW-0804">Transcription</keyword>
<gene>
    <name evidence="12" type="primary">dnaG</name>
    <name evidence="18" type="ORF">BUW47_00040</name>
</gene>
<dbReference type="Gene3D" id="3.90.580.10">
    <property type="entry name" value="Zinc finger, CHC2-type domain"/>
    <property type="match status" value="1"/>
</dbReference>
<dbReference type="GO" id="GO:0008270">
    <property type="term" value="F:zinc ion binding"/>
    <property type="evidence" value="ECO:0007669"/>
    <property type="project" value="UniProtKB-UniRule"/>
</dbReference>
<dbReference type="GO" id="GO:0003677">
    <property type="term" value="F:DNA binding"/>
    <property type="evidence" value="ECO:0007669"/>
    <property type="project" value="UniProtKB-KW"/>
</dbReference>
<comment type="catalytic activity">
    <reaction evidence="12">
        <text>ssDNA + n NTP = ssDNA/pppN(pN)n-1 hybrid + (n-1) diphosphate.</text>
        <dbReference type="EC" id="2.7.7.101"/>
    </reaction>
</comment>
<keyword evidence="15" id="KW-0175">Coiled coil</keyword>
<dbReference type="PIRSF" id="PIRSF002811">
    <property type="entry name" value="DnaG"/>
    <property type="match status" value="1"/>
</dbReference>
<evidence type="ECO:0000256" key="16">
    <source>
        <dbReference type="SAM" id="MobiDB-lite"/>
    </source>
</evidence>
<comment type="function">
    <text evidence="12 13">RNA polymerase that catalyzes the synthesis of short RNA molecules used as primers for DNA polymerase during DNA replication.</text>
</comment>
<organism evidence="18 19">
    <name type="scientific">Limosilactobacillus fermentum</name>
    <name type="common">Lactobacillus fermentum</name>
    <dbReference type="NCBI Taxonomy" id="1613"/>
    <lineage>
        <taxon>Bacteria</taxon>
        <taxon>Bacillati</taxon>
        <taxon>Bacillota</taxon>
        <taxon>Bacilli</taxon>
        <taxon>Lactobacillales</taxon>
        <taxon>Lactobacillaceae</taxon>
        <taxon>Limosilactobacillus</taxon>
    </lineage>
</organism>
<keyword evidence="4 12" id="KW-0548">Nucleotidyltransferase</keyword>
<protein>
    <recommendedName>
        <fullName evidence="12 13">DNA primase</fullName>
        <ecNumber evidence="12">2.7.7.101</ecNumber>
    </recommendedName>
</protein>
<dbReference type="Pfam" id="PF01807">
    <property type="entry name" value="Zn_ribbon_DnaG"/>
    <property type="match status" value="1"/>
</dbReference>
<evidence type="ECO:0000256" key="9">
    <source>
        <dbReference type="ARBA" id="ARBA00022842"/>
    </source>
</evidence>
<dbReference type="NCBIfam" id="TIGR01391">
    <property type="entry name" value="dnaG"/>
    <property type="match status" value="1"/>
</dbReference>
<dbReference type="PANTHER" id="PTHR30313:SF2">
    <property type="entry name" value="DNA PRIMASE"/>
    <property type="match status" value="1"/>
</dbReference>
<dbReference type="SUPFAM" id="SSF56731">
    <property type="entry name" value="DNA primase core"/>
    <property type="match status" value="1"/>
</dbReference>
<evidence type="ECO:0000256" key="7">
    <source>
        <dbReference type="ARBA" id="ARBA00022771"/>
    </source>
</evidence>
<evidence type="ECO:0000256" key="3">
    <source>
        <dbReference type="ARBA" id="ARBA00022679"/>
    </source>
</evidence>
<keyword evidence="5 12" id="KW-0235">DNA replication</keyword>
<comment type="domain">
    <text evidence="12">Contains an N-terminal zinc-binding domain, a central core domain that contains the primase activity, and a C-terminal DnaB-binding domain.</text>
</comment>
<dbReference type="SUPFAM" id="SSF57783">
    <property type="entry name" value="Zinc beta-ribbon"/>
    <property type="match status" value="1"/>
</dbReference>
<comment type="similarity">
    <text evidence="12 13">Belongs to the DnaG primase family.</text>
</comment>
<feature type="domain" description="Toprim" evidence="17">
    <location>
        <begin position="264"/>
        <end position="345"/>
    </location>
</feature>
<feature type="coiled-coil region" evidence="15">
    <location>
        <begin position="585"/>
        <end position="628"/>
    </location>
</feature>
<keyword evidence="10 12" id="KW-0238">DNA-binding</keyword>
<keyword evidence="6 12" id="KW-0479">Metal-binding</keyword>
<dbReference type="Pfam" id="PF13155">
    <property type="entry name" value="Toprim_2"/>
    <property type="match status" value="1"/>
</dbReference>
<dbReference type="HAMAP" id="MF_00974">
    <property type="entry name" value="DNA_primase_DnaG"/>
    <property type="match status" value="1"/>
</dbReference>
<dbReference type="EC" id="2.7.7.101" evidence="12"/>
<evidence type="ECO:0000256" key="2">
    <source>
        <dbReference type="ARBA" id="ARBA00022515"/>
    </source>
</evidence>
<dbReference type="EMBL" id="CP019030">
    <property type="protein sequence ID" value="APU44952.1"/>
    <property type="molecule type" value="Genomic_DNA"/>
</dbReference>
<evidence type="ECO:0000256" key="11">
    <source>
        <dbReference type="ARBA" id="ARBA00023163"/>
    </source>
</evidence>
<dbReference type="InterPro" id="IPR037068">
    <property type="entry name" value="DNA_primase_core_N_sf"/>
</dbReference>
<dbReference type="InterPro" id="IPR034151">
    <property type="entry name" value="TOPRIM_DnaG_bac"/>
</dbReference>
<dbReference type="InterPro" id="IPR006295">
    <property type="entry name" value="DNA_primase_DnaG"/>
</dbReference>
<comment type="cofactor">
    <cofactor evidence="12 13 14">
        <name>Zn(2+)</name>
        <dbReference type="ChEBI" id="CHEBI:29105"/>
    </cofactor>
    <text evidence="12 13 14">Binds 1 zinc ion per monomer.</text>
</comment>
<evidence type="ECO:0000256" key="14">
    <source>
        <dbReference type="PIRSR" id="PIRSR002811-1"/>
    </source>
</evidence>
<dbReference type="Gene3D" id="1.10.860.10">
    <property type="entry name" value="DNAb Helicase, Chain A"/>
    <property type="match status" value="1"/>
</dbReference>
<evidence type="ECO:0000256" key="13">
    <source>
        <dbReference type="PIRNR" id="PIRNR002811"/>
    </source>
</evidence>
<keyword evidence="8 12" id="KW-0862">Zinc</keyword>
<dbReference type="GO" id="GO:0006269">
    <property type="term" value="P:DNA replication, synthesis of primer"/>
    <property type="evidence" value="ECO:0007669"/>
    <property type="project" value="UniProtKB-UniRule"/>
</dbReference>
<dbReference type="InterPro" id="IPR019475">
    <property type="entry name" value="DNA_primase_DnaB-bd"/>
</dbReference>
<evidence type="ECO:0000256" key="4">
    <source>
        <dbReference type="ARBA" id="ARBA00022695"/>
    </source>
</evidence>
<reference evidence="18 19" key="1">
    <citation type="submission" date="2016-12" db="EMBL/GenBank/DDBJ databases">
        <title>Complete Genome Sequence of Lactobacillus fermentum Strain SNUV175, a Probiotic for Treatment of Bacterial Vaginosis.</title>
        <authorList>
            <person name="Lee S."/>
            <person name="You H.J."/>
            <person name="Kwon B."/>
            <person name="Ko G."/>
        </authorList>
    </citation>
    <scope>NUCLEOTIDE SEQUENCE [LARGE SCALE GENOMIC DNA]</scope>
    <source>
        <strain evidence="18 19">SNUV175</strain>
    </source>
</reference>
<evidence type="ECO:0000256" key="5">
    <source>
        <dbReference type="ARBA" id="ARBA00022705"/>
    </source>
</evidence>
<dbReference type="Gene3D" id="3.90.980.10">
    <property type="entry name" value="DNA primase, catalytic core, N-terminal domain"/>
    <property type="match status" value="1"/>
</dbReference>
<dbReference type="Proteomes" id="UP000185427">
    <property type="component" value="Chromosome"/>
</dbReference>
<dbReference type="InterPro" id="IPR036977">
    <property type="entry name" value="DNA_primase_Znf_CHC2"/>
</dbReference>
<evidence type="ECO:0000256" key="12">
    <source>
        <dbReference type="HAMAP-Rule" id="MF_00974"/>
    </source>
</evidence>
<dbReference type="InterPro" id="IPR016136">
    <property type="entry name" value="DNA_helicase_N/primase_C"/>
</dbReference>